<gene>
    <name evidence="1" type="ORF">LACBIDRAFT_333143</name>
</gene>
<keyword evidence="2" id="KW-1185">Reference proteome</keyword>
<dbReference type="HOGENOM" id="CLU_1555521_0_0_1"/>
<dbReference type="KEGG" id="lbc:LACBIDRAFT_333143"/>
<dbReference type="EMBL" id="DS547137">
    <property type="protein sequence ID" value="EDR01639.1"/>
    <property type="molecule type" value="Genomic_DNA"/>
</dbReference>
<accession>B0DV16</accession>
<evidence type="ECO:0000313" key="1">
    <source>
        <dbReference type="EMBL" id="EDR01639.1"/>
    </source>
</evidence>
<organism evidence="2">
    <name type="scientific">Laccaria bicolor (strain S238N-H82 / ATCC MYA-4686)</name>
    <name type="common">Bicoloured deceiver</name>
    <name type="synonym">Laccaria laccata var. bicolor</name>
    <dbReference type="NCBI Taxonomy" id="486041"/>
    <lineage>
        <taxon>Eukaryota</taxon>
        <taxon>Fungi</taxon>
        <taxon>Dikarya</taxon>
        <taxon>Basidiomycota</taxon>
        <taxon>Agaricomycotina</taxon>
        <taxon>Agaricomycetes</taxon>
        <taxon>Agaricomycetidae</taxon>
        <taxon>Agaricales</taxon>
        <taxon>Agaricineae</taxon>
        <taxon>Hydnangiaceae</taxon>
        <taxon>Laccaria</taxon>
    </lineage>
</organism>
<evidence type="ECO:0000313" key="2">
    <source>
        <dbReference type="Proteomes" id="UP000001194"/>
    </source>
</evidence>
<dbReference type="GeneID" id="6083311"/>
<dbReference type="InParanoid" id="B0DV16"/>
<reference evidence="1 2" key="1">
    <citation type="journal article" date="2008" name="Nature">
        <title>The genome of Laccaria bicolor provides insights into mycorrhizal symbiosis.</title>
        <authorList>
            <person name="Martin F."/>
            <person name="Aerts A."/>
            <person name="Ahren D."/>
            <person name="Brun A."/>
            <person name="Danchin E.G.J."/>
            <person name="Duchaussoy F."/>
            <person name="Gibon J."/>
            <person name="Kohler A."/>
            <person name="Lindquist E."/>
            <person name="Pereda V."/>
            <person name="Salamov A."/>
            <person name="Shapiro H.J."/>
            <person name="Wuyts J."/>
            <person name="Blaudez D."/>
            <person name="Buee M."/>
            <person name="Brokstein P."/>
            <person name="Canbaeck B."/>
            <person name="Cohen D."/>
            <person name="Courty P.E."/>
            <person name="Coutinho P.M."/>
            <person name="Delaruelle C."/>
            <person name="Detter J.C."/>
            <person name="Deveau A."/>
            <person name="DiFazio S."/>
            <person name="Duplessis S."/>
            <person name="Fraissinet-Tachet L."/>
            <person name="Lucic E."/>
            <person name="Frey-Klett P."/>
            <person name="Fourrey C."/>
            <person name="Feussner I."/>
            <person name="Gay G."/>
            <person name="Grimwood J."/>
            <person name="Hoegger P.J."/>
            <person name="Jain P."/>
            <person name="Kilaru S."/>
            <person name="Labbe J."/>
            <person name="Lin Y.C."/>
            <person name="Legue V."/>
            <person name="Le Tacon F."/>
            <person name="Marmeisse R."/>
            <person name="Melayah D."/>
            <person name="Montanini B."/>
            <person name="Muratet M."/>
            <person name="Nehls U."/>
            <person name="Niculita-Hirzel H."/>
            <person name="Oudot-Le Secq M.P."/>
            <person name="Peter M."/>
            <person name="Quesneville H."/>
            <person name="Rajashekar B."/>
            <person name="Reich M."/>
            <person name="Rouhier N."/>
            <person name="Schmutz J."/>
            <person name="Yin T."/>
            <person name="Chalot M."/>
            <person name="Henrissat B."/>
            <person name="Kuees U."/>
            <person name="Lucas S."/>
            <person name="Van de Peer Y."/>
            <person name="Podila G.K."/>
            <person name="Polle A."/>
            <person name="Pukkila P.J."/>
            <person name="Richardson P.M."/>
            <person name="Rouze P."/>
            <person name="Sanders I.R."/>
            <person name="Stajich J.E."/>
            <person name="Tunlid A."/>
            <person name="Tuskan G."/>
            <person name="Grigoriev I.V."/>
        </authorList>
    </citation>
    <scope>NUCLEOTIDE SEQUENCE [LARGE SCALE GENOMIC DNA]</scope>
    <source>
        <strain evidence="2">S238N-H82 / ATCC MYA-4686</strain>
    </source>
</reference>
<dbReference type="AlphaFoldDB" id="B0DV16"/>
<proteinExistence type="predicted"/>
<dbReference type="RefSeq" id="XP_001887715.1">
    <property type="nucleotide sequence ID" value="XM_001887680.1"/>
</dbReference>
<name>B0DV16_LACBS</name>
<dbReference type="Proteomes" id="UP000001194">
    <property type="component" value="Unassembled WGS sequence"/>
</dbReference>
<sequence length="172" mass="19694">MSGYYVCKRRQAQKRYLTQARSSAFERRIGEEEPFYAHCIEVVEERNVPSTESICVEIGRAASPRYRLQYPLQRVDVMYRRPLNAFGTSLCGDAEGCPRWGIEVVEERVDVVEEHCDVDVVEKRVNVYGERGLGSEPPKYAPFFTINNLQVVSLLNHLSRPEDVHEVGDNLG</sequence>
<protein>
    <submittedName>
        <fullName evidence="1">Predicted protein</fullName>
    </submittedName>
</protein>